<proteinExistence type="inferred from homology"/>
<comment type="similarity">
    <text evidence="2">Belongs to the SLC13A/DASS transporter (TC 2.A.47) family. NADC subfamily.</text>
</comment>
<evidence type="ECO:0000256" key="6">
    <source>
        <dbReference type="ARBA" id="ARBA00023136"/>
    </source>
</evidence>
<feature type="transmembrane region" description="Helical" evidence="7">
    <location>
        <begin position="125"/>
        <end position="141"/>
    </location>
</feature>
<feature type="transmembrane region" description="Helical" evidence="7">
    <location>
        <begin position="43"/>
        <end position="67"/>
    </location>
</feature>
<gene>
    <name evidence="8" type="ORF">PYX00_005014</name>
</gene>
<feature type="transmembrane region" description="Helical" evidence="7">
    <location>
        <begin position="12"/>
        <end position="31"/>
    </location>
</feature>
<evidence type="ECO:0000256" key="5">
    <source>
        <dbReference type="ARBA" id="ARBA00022989"/>
    </source>
</evidence>
<feature type="transmembrane region" description="Helical" evidence="7">
    <location>
        <begin position="87"/>
        <end position="104"/>
    </location>
</feature>
<dbReference type="PANTHER" id="PTHR10283:SF82">
    <property type="entry name" value="SOLUTE CARRIER FAMILY 13 MEMBER 2"/>
    <property type="match status" value="1"/>
</dbReference>
<organism evidence="8">
    <name type="scientific">Menopon gallinae</name>
    <name type="common">poultry shaft louse</name>
    <dbReference type="NCBI Taxonomy" id="328185"/>
    <lineage>
        <taxon>Eukaryota</taxon>
        <taxon>Metazoa</taxon>
        <taxon>Ecdysozoa</taxon>
        <taxon>Arthropoda</taxon>
        <taxon>Hexapoda</taxon>
        <taxon>Insecta</taxon>
        <taxon>Pterygota</taxon>
        <taxon>Neoptera</taxon>
        <taxon>Paraneoptera</taxon>
        <taxon>Psocodea</taxon>
        <taxon>Troctomorpha</taxon>
        <taxon>Phthiraptera</taxon>
        <taxon>Amblycera</taxon>
        <taxon>Menoponidae</taxon>
        <taxon>Menopon</taxon>
    </lineage>
</organism>
<dbReference type="AlphaFoldDB" id="A0AAW2I686"/>
<dbReference type="PROSITE" id="PS01271">
    <property type="entry name" value="NA_SULFATE"/>
    <property type="match status" value="1"/>
</dbReference>
<evidence type="ECO:0000256" key="7">
    <source>
        <dbReference type="SAM" id="Phobius"/>
    </source>
</evidence>
<dbReference type="EMBL" id="JARGDH010000002">
    <property type="protein sequence ID" value="KAL0277895.1"/>
    <property type="molecule type" value="Genomic_DNA"/>
</dbReference>
<evidence type="ECO:0000256" key="3">
    <source>
        <dbReference type="ARBA" id="ARBA00022448"/>
    </source>
</evidence>
<dbReference type="GO" id="GO:0015137">
    <property type="term" value="F:citrate transmembrane transporter activity"/>
    <property type="evidence" value="ECO:0007669"/>
    <property type="project" value="TreeGrafter"/>
</dbReference>
<feature type="transmembrane region" description="Helical" evidence="7">
    <location>
        <begin position="358"/>
        <end position="378"/>
    </location>
</feature>
<comment type="subcellular location">
    <subcellularLocation>
        <location evidence="1">Membrane</location>
        <topology evidence="1">Multi-pass membrane protein</topology>
    </subcellularLocation>
</comment>
<dbReference type="InterPro" id="IPR031312">
    <property type="entry name" value="Na/sul_symport_CS"/>
</dbReference>
<name>A0AAW2I686_9NEOP</name>
<reference evidence="8" key="1">
    <citation type="journal article" date="2024" name="Gigascience">
        <title>Chromosome-level genome of the poultry shaft louse Menopon gallinae provides insight into the host-switching and adaptive evolution of parasitic lice.</title>
        <authorList>
            <person name="Xu Y."/>
            <person name="Ma L."/>
            <person name="Liu S."/>
            <person name="Liang Y."/>
            <person name="Liu Q."/>
            <person name="He Z."/>
            <person name="Tian L."/>
            <person name="Duan Y."/>
            <person name="Cai W."/>
            <person name="Li H."/>
            <person name="Song F."/>
        </authorList>
    </citation>
    <scope>NUCLEOTIDE SEQUENCE</scope>
    <source>
        <strain evidence="8">Cailab_2023a</strain>
    </source>
</reference>
<evidence type="ECO:0000256" key="1">
    <source>
        <dbReference type="ARBA" id="ARBA00004141"/>
    </source>
</evidence>
<comment type="caution">
    <text evidence="8">The sequence shown here is derived from an EMBL/GenBank/DDBJ whole genome shotgun (WGS) entry which is preliminary data.</text>
</comment>
<evidence type="ECO:0000256" key="2">
    <source>
        <dbReference type="ARBA" id="ARBA00006772"/>
    </source>
</evidence>
<dbReference type="InterPro" id="IPR001898">
    <property type="entry name" value="SLC13A/DASS"/>
</dbReference>
<keyword evidence="3" id="KW-0813">Transport</keyword>
<feature type="transmembrane region" description="Helical" evidence="7">
    <location>
        <begin position="319"/>
        <end position="338"/>
    </location>
</feature>
<feature type="transmembrane region" description="Helical" evidence="7">
    <location>
        <begin position="263"/>
        <end position="285"/>
    </location>
</feature>
<evidence type="ECO:0000313" key="8">
    <source>
        <dbReference type="EMBL" id="KAL0277895.1"/>
    </source>
</evidence>
<keyword evidence="5 7" id="KW-1133">Transmembrane helix</keyword>
<dbReference type="GO" id="GO:0015141">
    <property type="term" value="F:succinate transmembrane transporter activity"/>
    <property type="evidence" value="ECO:0007669"/>
    <property type="project" value="TreeGrafter"/>
</dbReference>
<sequence>MKLLPILRNIGLHWRSFVIVLVPLLLMPLALNQSKESKCGYVVLIMSVYWMTEAVPLPVTSLLPVVLFPLLGVLSTEEICVCYLKETTMMFIGGLVVAIAVEHCNLHKRIALKVLLLIGTSPRKLILGFMITTMFLSMWISNTASTAMMAPIATAVLDELKSHESDSRRERRRSSSTSLNKLNYNCETFDGETRRLSIVRPTVGRKPTKEEICYFLVIAYAANIGGTGTITGTGTNLTFKGLFESIFPDAEGLNFAHWMIFNVPLMLINGFLAWIWLQVLFLGLFRRKSEKNLKSSPEQSKVIRELIGRNYKDLGPMTYHEANVLVLFVLVVFLWFFRKPEFMPGWADIYDDVIIDDATAAMAVVFLLFVLPANLDFLKGGEVDRKSTPALLNWKIVHEKVPWGLVLLLGGGFAMAAASKASGLSRYLGRQLVSLEVLPPLAILVIICVATTFLTEVSSNAAVANILLPVLAEMSTAIRIHPLYLMLPATLSCSYAFMLPVATPSNAIVVASSNIRTLDMMKAGIGMNLICCASLILCFSTFGITLYDLDRFPEFAQNYLEAHNETGM</sequence>
<accession>A0AAW2I686</accession>
<dbReference type="Pfam" id="PF00939">
    <property type="entry name" value="Na_sulph_symp"/>
    <property type="match status" value="1"/>
</dbReference>
<feature type="transmembrane region" description="Helical" evidence="7">
    <location>
        <begin position="523"/>
        <end position="547"/>
    </location>
</feature>
<evidence type="ECO:0000256" key="4">
    <source>
        <dbReference type="ARBA" id="ARBA00022692"/>
    </source>
</evidence>
<keyword evidence="4 7" id="KW-0812">Transmembrane</keyword>
<feature type="transmembrane region" description="Helical" evidence="7">
    <location>
        <begin position="441"/>
        <end position="471"/>
    </location>
</feature>
<protein>
    <submittedName>
        <fullName evidence="8">Uncharacterized protein</fullName>
    </submittedName>
</protein>
<feature type="transmembrane region" description="Helical" evidence="7">
    <location>
        <begin position="401"/>
        <end position="421"/>
    </location>
</feature>
<dbReference type="PANTHER" id="PTHR10283">
    <property type="entry name" value="SOLUTE CARRIER FAMILY 13 MEMBER"/>
    <property type="match status" value="1"/>
</dbReference>
<dbReference type="GO" id="GO:0005886">
    <property type="term" value="C:plasma membrane"/>
    <property type="evidence" value="ECO:0007669"/>
    <property type="project" value="TreeGrafter"/>
</dbReference>
<keyword evidence="6 7" id="KW-0472">Membrane</keyword>